<dbReference type="InterPro" id="IPR000209">
    <property type="entry name" value="Peptidase_S8/S53_dom"/>
</dbReference>
<feature type="active site" description="Charge relay system" evidence="9">
    <location>
        <position position="581"/>
    </location>
</feature>
<keyword evidence="8" id="KW-0325">Glycoprotein</keyword>
<evidence type="ECO:0000256" key="2">
    <source>
        <dbReference type="ARBA" id="ARBA00011073"/>
    </source>
</evidence>
<dbReference type="InterPro" id="IPR003137">
    <property type="entry name" value="PA_domain"/>
</dbReference>
<evidence type="ECO:0000259" key="13">
    <source>
        <dbReference type="Pfam" id="PF02225"/>
    </source>
</evidence>
<dbReference type="SUPFAM" id="SSF52743">
    <property type="entry name" value="Subtilisin-like"/>
    <property type="match status" value="1"/>
</dbReference>
<reference evidence="17" key="1">
    <citation type="journal article" date="2019" name="Int. J. Syst. Evol. Microbiol.">
        <title>The Global Catalogue of Microorganisms (GCM) 10K type strain sequencing project: providing services to taxonomists for standard genome sequencing and annotation.</title>
        <authorList>
            <consortium name="The Broad Institute Genomics Platform"/>
            <consortium name="The Broad Institute Genome Sequencing Center for Infectious Disease"/>
            <person name="Wu L."/>
            <person name="Ma J."/>
        </authorList>
    </citation>
    <scope>NUCLEOTIDE SEQUENCE [LARGE SCALE GENOMIC DNA]</scope>
    <source>
        <strain evidence="17">KCTC 12848</strain>
    </source>
</reference>
<comment type="similarity">
    <text evidence="2 9 10">Belongs to the peptidase S8 family.</text>
</comment>
<evidence type="ECO:0000313" key="16">
    <source>
        <dbReference type="EMBL" id="MFD2309923.1"/>
    </source>
</evidence>
<evidence type="ECO:0000256" key="4">
    <source>
        <dbReference type="ARBA" id="ARBA00022670"/>
    </source>
</evidence>
<feature type="domain" description="Subtilisin-like protease fibronectin type-III" evidence="15">
    <location>
        <begin position="689"/>
        <end position="786"/>
    </location>
</feature>
<dbReference type="CDD" id="cd04852">
    <property type="entry name" value="Peptidases_S8_3"/>
    <property type="match status" value="1"/>
</dbReference>
<dbReference type="PRINTS" id="PR00723">
    <property type="entry name" value="SUBTILISIN"/>
</dbReference>
<dbReference type="SUPFAM" id="SSF52025">
    <property type="entry name" value="PA domain"/>
    <property type="match status" value="1"/>
</dbReference>
<protein>
    <submittedName>
        <fullName evidence="16">S8 family serine peptidase</fullName>
    </submittedName>
</protein>
<keyword evidence="17" id="KW-1185">Reference proteome</keyword>
<keyword evidence="3" id="KW-0964">Secreted</keyword>
<dbReference type="PANTHER" id="PTHR10795">
    <property type="entry name" value="PROPROTEIN CONVERTASE SUBTILISIN/KEXIN"/>
    <property type="match status" value="1"/>
</dbReference>
<evidence type="ECO:0000256" key="5">
    <source>
        <dbReference type="ARBA" id="ARBA00022729"/>
    </source>
</evidence>
<dbReference type="Gene3D" id="3.50.30.30">
    <property type="match status" value="1"/>
</dbReference>
<feature type="active site" description="Charge relay system" evidence="9">
    <location>
        <position position="258"/>
    </location>
</feature>
<feature type="domain" description="Inhibitor I9" evidence="14">
    <location>
        <begin position="36"/>
        <end position="135"/>
    </location>
</feature>
<dbReference type="Pfam" id="PF00082">
    <property type="entry name" value="Peptidase_S8"/>
    <property type="match status" value="1"/>
</dbReference>
<dbReference type="RefSeq" id="WP_265720347.1">
    <property type="nucleotide sequence ID" value="NZ_JAPIVK010000003.1"/>
</dbReference>
<evidence type="ECO:0000256" key="3">
    <source>
        <dbReference type="ARBA" id="ARBA00022525"/>
    </source>
</evidence>
<dbReference type="InterPro" id="IPR034197">
    <property type="entry name" value="Peptidases_S8_3"/>
</dbReference>
<dbReference type="PROSITE" id="PS51892">
    <property type="entry name" value="SUBTILASE"/>
    <property type="match status" value="1"/>
</dbReference>
<accession>A0ABW5E8I7</accession>
<evidence type="ECO:0000256" key="6">
    <source>
        <dbReference type="ARBA" id="ARBA00022801"/>
    </source>
</evidence>
<dbReference type="Pfam" id="PF05922">
    <property type="entry name" value="Inhibitor_I9"/>
    <property type="match status" value="1"/>
</dbReference>
<feature type="chain" id="PRO_5047109158" evidence="11">
    <location>
        <begin position="21"/>
        <end position="992"/>
    </location>
</feature>
<evidence type="ECO:0000256" key="8">
    <source>
        <dbReference type="ARBA" id="ARBA00023180"/>
    </source>
</evidence>
<comment type="caution">
    <text evidence="16">The sequence shown here is derived from an EMBL/GenBank/DDBJ whole genome shotgun (WGS) entry which is preliminary data.</text>
</comment>
<evidence type="ECO:0000313" key="17">
    <source>
        <dbReference type="Proteomes" id="UP001597425"/>
    </source>
</evidence>
<sequence>MKFTAISSLIAGLLLSFASAADPAPVPDLHKERKIYIVQLAEKPLAAYRAQLPSLAAAQPRASGRIDPQSAEFRGYSAFLRSRRNEVLSSISGARKIHDYEVVFNGFAAQITGKQAEQLRARKDVLGVWEDELLKPQTDSTPDFLGLTGVFGPWLWGFTGEDVVVGVIDSGIHPEHPSVVDMPTRKRGNRGRKMPYGPAPEDFTGAGCDFGNTAFNPDDAPFDCNNKLLKAESFSESFLSLNTLADYEFLSARDADGHGTHTATTAAGNYGVESSLGGTVSGMAPRARLAVYKVCWDAPDPDDSGCFSSDSMAAIDQAVADGVDVINFSVGGSSTAFTGPDDLAFLYAADAGVFVSVSGGNSGPGSETIGTPSGAPWVTSVAAAEDNQNFGTGLQLDVPAEVATIYEGQEGSGPVTLADSGAISSDVVAAEPLEACSTLTNASAIEGQIALVIRGACSFTEKYDYAAAAGARAIVVYNDGTAADRIDPIVMSAPETTIPGIMIRHPDGELIASTTDTAGTLSPEIQVPREDRVTGFSSRGANAGAPDIIKPDVAAPGVGIIAGTSPVSSGGNLFAALSGTSMASPHVAGVMALLKQAHPDWTPAMAKSALMTTARADLQKSFGPEAADPFDMGAGAIEPGGAMVPGLVYNAGFYDYLAFFCGAERQSPPFDPSLCASLEEAGYSLDPSDLNLSSIGIGSLIGTQTVTRTVTSVLPGTHHFWASVDAPAGIDVSVSPAVIRLAEGESATYRITFSTTADTTFGEWSFGALTWKSFGNFIQVRSPIAVNPTPMAAPGQLQSSGTDGSLSFNVDFGYEGPYEVSIAGLVEAQTTVSAVEDGSKDEIFFELAPGKNLLRLALYDENVGAGDGSDDIDMELLYQLDSDFVLIGASGSPTSEESIDIANPPPGQYKVVVKDFATAAGATPYTLFNYAIGNEDTGNTAIDAPENSNPGGSGTVTVNWFDLSPDTRALGILEHSDGGAPFAQTEVMIDTQ</sequence>
<gene>
    <name evidence="16" type="ORF">ACFSKX_05780</name>
</gene>
<dbReference type="Pfam" id="PF02225">
    <property type="entry name" value="PA"/>
    <property type="match status" value="1"/>
</dbReference>
<keyword evidence="7 9" id="KW-0720">Serine protease</keyword>
<dbReference type="PROSITE" id="PS00138">
    <property type="entry name" value="SUBTILASE_SER"/>
    <property type="match status" value="1"/>
</dbReference>
<evidence type="ECO:0000259" key="12">
    <source>
        <dbReference type="Pfam" id="PF00082"/>
    </source>
</evidence>
<dbReference type="PROSITE" id="PS00136">
    <property type="entry name" value="SUBTILASE_ASP"/>
    <property type="match status" value="1"/>
</dbReference>
<dbReference type="Pfam" id="PF17766">
    <property type="entry name" value="fn3_6"/>
    <property type="match status" value="1"/>
</dbReference>
<feature type="domain" description="PA" evidence="13">
    <location>
        <begin position="426"/>
        <end position="510"/>
    </location>
</feature>
<keyword evidence="6 9" id="KW-0378">Hydrolase</keyword>
<dbReference type="InterPro" id="IPR015500">
    <property type="entry name" value="Peptidase_S8_subtilisin-rel"/>
</dbReference>
<feature type="active site" description="Charge relay system" evidence="9">
    <location>
        <position position="169"/>
    </location>
</feature>
<dbReference type="Gene3D" id="3.30.70.80">
    <property type="entry name" value="Peptidase S8 propeptide/proteinase inhibitor I9"/>
    <property type="match status" value="1"/>
</dbReference>
<dbReference type="Gene3D" id="3.40.50.200">
    <property type="entry name" value="Peptidase S8/S53 domain"/>
    <property type="match status" value="1"/>
</dbReference>
<dbReference type="InterPro" id="IPR041469">
    <property type="entry name" value="Subtilisin-like_FN3"/>
</dbReference>
<dbReference type="Gene3D" id="2.60.120.380">
    <property type="match status" value="1"/>
</dbReference>
<dbReference type="InterPro" id="IPR037045">
    <property type="entry name" value="S8pro/Inhibitor_I9_sf"/>
</dbReference>
<dbReference type="InterPro" id="IPR036852">
    <property type="entry name" value="Peptidase_S8/S53_dom_sf"/>
</dbReference>
<keyword evidence="4 9" id="KW-0645">Protease</keyword>
<evidence type="ECO:0000259" key="15">
    <source>
        <dbReference type="Pfam" id="PF17766"/>
    </source>
</evidence>
<dbReference type="Proteomes" id="UP001597425">
    <property type="component" value="Unassembled WGS sequence"/>
</dbReference>
<proteinExistence type="inferred from homology"/>
<comment type="subcellular location">
    <subcellularLocation>
        <location evidence="1">Secreted</location>
    </subcellularLocation>
</comment>
<feature type="domain" description="Peptidase S8/S53" evidence="12">
    <location>
        <begin position="160"/>
        <end position="619"/>
    </location>
</feature>
<evidence type="ECO:0000256" key="11">
    <source>
        <dbReference type="SAM" id="SignalP"/>
    </source>
</evidence>
<evidence type="ECO:0000256" key="10">
    <source>
        <dbReference type="RuleBase" id="RU003355"/>
    </source>
</evidence>
<dbReference type="InterPro" id="IPR010259">
    <property type="entry name" value="S8pro/Inhibitor_I9"/>
</dbReference>
<evidence type="ECO:0000256" key="9">
    <source>
        <dbReference type="PROSITE-ProRule" id="PRU01240"/>
    </source>
</evidence>
<evidence type="ECO:0000256" key="1">
    <source>
        <dbReference type="ARBA" id="ARBA00004613"/>
    </source>
</evidence>
<evidence type="ECO:0000259" key="14">
    <source>
        <dbReference type="Pfam" id="PF05922"/>
    </source>
</evidence>
<dbReference type="InterPro" id="IPR023828">
    <property type="entry name" value="Peptidase_S8_Ser-AS"/>
</dbReference>
<name>A0ABW5E8I7_9GAMM</name>
<feature type="signal peptide" evidence="11">
    <location>
        <begin position="1"/>
        <end position="20"/>
    </location>
</feature>
<dbReference type="InterPro" id="IPR045051">
    <property type="entry name" value="SBT"/>
</dbReference>
<dbReference type="Gene3D" id="2.60.40.2310">
    <property type="match status" value="1"/>
</dbReference>
<dbReference type="InterPro" id="IPR046450">
    <property type="entry name" value="PA_dom_sf"/>
</dbReference>
<dbReference type="EMBL" id="JBHUJD010000005">
    <property type="protein sequence ID" value="MFD2309923.1"/>
    <property type="molecule type" value="Genomic_DNA"/>
</dbReference>
<organism evidence="16 17">
    <name type="scientific">Microbulbifer halophilus</name>
    <dbReference type="NCBI Taxonomy" id="453963"/>
    <lineage>
        <taxon>Bacteria</taxon>
        <taxon>Pseudomonadati</taxon>
        <taxon>Pseudomonadota</taxon>
        <taxon>Gammaproteobacteria</taxon>
        <taxon>Cellvibrionales</taxon>
        <taxon>Microbulbiferaceae</taxon>
        <taxon>Microbulbifer</taxon>
    </lineage>
</organism>
<dbReference type="InterPro" id="IPR023827">
    <property type="entry name" value="Peptidase_S8_Asp-AS"/>
</dbReference>
<evidence type="ECO:0000256" key="7">
    <source>
        <dbReference type="ARBA" id="ARBA00022825"/>
    </source>
</evidence>
<keyword evidence="5 11" id="KW-0732">Signal</keyword>